<reference evidence="2 3" key="1">
    <citation type="submission" date="2020-05" db="EMBL/GenBank/DDBJ databases">
        <title>MicrobeNet Type strains.</title>
        <authorList>
            <person name="Nicholson A.C."/>
        </authorList>
    </citation>
    <scope>NUCLEOTIDE SEQUENCE [LARGE SCALE GENOMIC DNA]</scope>
    <source>
        <strain evidence="2 3">JCM 14282</strain>
    </source>
</reference>
<dbReference type="Proteomes" id="UP000543598">
    <property type="component" value="Unassembled WGS sequence"/>
</dbReference>
<evidence type="ECO:0000256" key="1">
    <source>
        <dbReference type="SAM" id="Phobius"/>
    </source>
</evidence>
<dbReference type="PROSITE" id="PS51257">
    <property type="entry name" value="PROKAR_LIPOPROTEIN"/>
    <property type="match status" value="1"/>
</dbReference>
<comment type="caution">
    <text evidence="2">The sequence shown here is derived from an EMBL/GenBank/DDBJ whole genome shotgun (WGS) entry which is preliminary data.</text>
</comment>
<keyword evidence="1" id="KW-0812">Transmembrane</keyword>
<evidence type="ECO:0008006" key="4">
    <source>
        <dbReference type="Google" id="ProtNLM"/>
    </source>
</evidence>
<dbReference type="RefSeq" id="WP_167040467.1">
    <property type="nucleotide sequence ID" value="NZ_BAAANA010000003.1"/>
</dbReference>
<feature type="transmembrane region" description="Helical" evidence="1">
    <location>
        <begin position="24"/>
        <end position="45"/>
    </location>
</feature>
<sequence length="210" mass="22042">MSNTSRARATAAPTAARGMNVKKAIWTALLGALGCILTMLAIPIGPNISINLYVISGILVGATCGALLGALGGFLGALYTPVLWGWFGALPYNAILGFGAGLATRFGLRPSVGVVLAYIVAQPIEMWMAYQFLGMPWAVQLLGVGSTILQAAVAVVITEAIISVPQLRKRLPRTGRMTVPAWVDRVPFLRHPWADDYRITPVAAASAGAA</sequence>
<dbReference type="AlphaFoldDB" id="A0A7Y2M0I8"/>
<name>A0A7Y2M0I8_9MICO</name>
<feature type="transmembrane region" description="Helical" evidence="1">
    <location>
        <begin position="83"/>
        <end position="103"/>
    </location>
</feature>
<dbReference type="Gene3D" id="1.10.1760.20">
    <property type="match status" value="1"/>
</dbReference>
<gene>
    <name evidence="2" type="ORF">HLA99_10410</name>
</gene>
<evidence type="ECO:0000313" key="2">
    <source>
        <dbReference type="EMBL" id="NNH04260.1"/>
    </source>
</evidence>
<feature type="transmembrane region" description="Helical" evidence="1">
    <location>
        <begin position="52"/>
        <end position="77"/>
    </location>
</feature>
<proteinExistence type="predicted"/>
<feature type="transmembrane region" description="Helical" evidence="1">
    <location>
        <begin position="139"/>
        <end position="162"/>
    </location>
</feature>
<protein>
    <recommendedName>
        <fullName evidence="4">ECF transporter S component</fullName>
    </recommendedName>
</protein>
<keyword evidence="1" id="KW-0472">Membrane</keyword>
<evidence type="ECO:0000313" key="3">
    <source>
        <dbReference type="Proteomes" id="UP000543598"/>
    </source>
</evidence>
<keyword evidence="1" id="KW-1133">Transmembrane helix</keyword>
<keyword evidence="3" id="KW-1185">Reference proteome</keyword>
<accession>A0A7Y2M0I8</accession>
<dbReference type="EMBL" id="JABEMB010000013">
    <property type="protein sequence ID" value="NNH04260.1"/>
    <property type="molecule type" value="Genomic_DNA"/>
</dbReference>
<organism evidence="2 3">
    <name type="scientific">Microbacterium ulmi</name>
    <dbReference type="NCBI Taxonomy" id="179095"/>
    <lineage>
        <taxon>Bacteria</taxon>
        <taxon>Bacillati</taxon>
        <taxon>Actinomycetota</taxon>
        <taxon>Actinomycetes</taxon>
        <taxon>Micrococcales</taxon>
        <taxon>Microbacteriaceae</taxon>
        <taxon>Microbacterium</taxon>
    </lineage>
</organism>